<feature type="domain" description="PhoD-like phosphatase metallophosphatase" evidence="1">
    <location>
        <begin position="173"/>
        <end position="484"/>
    </location>
</feature>
<dbReference type="SUPFAM" id="SSF56300">
    <property type="entry name" value="Metallo-dependent phosphatases"/>
    <property type="match status" value="1"/>
</dbReference>
<dbReference type="InterPro" id="IPR018946">
    <property type="entry name" value="PhoD-like_MPP"/>
</dbReference>
<sequence length="516" mass="56992">MSDSNSRPSFNRRNFLQIAGVSAAAVAAGINAPAKAGAQSSLSSWGSSQGGDLPQDSELFGLGVAAGTPRHDSMILWTRLAPEPLAEDGHGGMTGGDVRVGWEVAKDEGFGDVVKQGEALAQPELAHSVHPQVTGLEPATEYFYRFRVDGKVSPVGRFKTLPAPDTKVDNFTFTVASCQAWYHGYFTPWKHIAQEPDLDMTIFVGDYIYEYGIVEGDNLWRQGASVPDVFKAKVETLEQYRLRYSLFKSDEHLQAAHARAAMAIVWDDHEVENNYAGNWSEIGTKAEHFLYQRAAAYRAFYENLPVAPPALPEGPNNRIYDSFDVGTLMRFNLVDTRQYREESAEDASILGAEQEQWLNDKLATSPAQWNVVVNSVVVVPIADSTDQWDGFPAARRRLIESLSKVSDPIVFTGDIHQHCAAEIQSEAGQPVGVELVATSIASDGDGFAGSKSTEWLEKPYVKAMDKRRGYIKVRATREHLDSEFVVVPWIERDDTAPRETAFSFRTNAGEHTLRSL</sequence>
<protein>
    <submittedName>
        <fullName evidence="3">Alkaline phosphatase D family protein</fullName>
    </submittedName>
</protein>
<evidence type="ECO:0000313" key="4">
    <source>
        <dbReference type="EMBL" id="MDV2423269.1"/>
    </source>
</evidence>
<dbReference type="InterPro" id="IPR052900">
    <property type="entry name" value="Phospholipid_Metab_Enz"/>
</dbReference>
<dbReference type="InterPro" id="IPR038607">
    <property type="entry name" value="PhoD-like_sf"/>
</dbReference>
<proteinExistence type="predicted"/>
<dbReference type="EMBL" id="JAKMUU010000003">
    <property type="protein sequence ID" value="MCZ9307113.1"/>
    <property type="molecule type" value="Genomic_DNA"/>
</dbReference>
<dbReference type="Proteomes" id="UP001146430">
    <property type="component" value="Unassembled WGS sequence"/>
</dbReference>
<dbReference type="RefSeq" id="WP_269946300.1">
    <property type="nucleotide sequence ID" value="NZ_JAKMUU010000003.1"/>
</dbReference>
<gene>
    <name evidence="3" type="ORF">L8V01_06420</name>
    <name evidence="4" type="ORF">RAE13_02410</name>
</gene>
<dbReference type="Proteomes" id="UP001185631">
    <property type="component" value="Unassembled WGS sequence"/>
</dbReference>
<dbReference type="PANTHER" id="PTHR43606">
    <property type="entry name" value="PHOSPHATASE, PUTATIVE (AFU_ORTHOLOGUE AFUA_6G08710)-RELATED"/>
    <property type="match status" value="1"/>
</dbReference>
<evidence type="ECO:0000313" key="6">
    <source>
        <dbReference type="Proteomes" id="UP001185631"/>
    </source>
</evidence>
<evidence type="ECO:0000259" key="1">
    <source>
        <dbReference type="Pfam" id="PF09423"/>
    </source>
</evidence>
<dbReference type="CDD" id="cd07389">
    <property type="entry name" value="MPP_PhoD"/>
    <property type="match status" value="1"/>
</dbReference>
<evidence type="ECO:0000259" key="2">
    <source>
        <dbReference type="Pfam" id="PF16655"/>
    </source>
</evidence>
<dbReference type="PROSITE" id="PS51318">
    <property type="entry name" value="TAT"/>
    <property type="match status" value="1"/>
</dbReference>
<dbReference type="EMBL" id="JAVBID010000002">
    <property type="protein sequence ID" value="MDV2423269.1"/>
    <property type="molecule type" value="Genomic_DNA"/>
</dbReference>
<keyword evidence="6" id="KW-1185">Reference proteome</keyword>
<feature type="domain" description="Phospholipase D N-terminal" evidence="2">
    <location>
        <begin position="62"/>
        <end position="160"/>
    </location>
</feature>
<dbReference type="AlphaFoldDB" id="A0A9X3RVK4"/>
<name>A0A9X3RVK4_9CORY</name>
<dbReference type="Pfam" id="PF16655">
    <property type="entry name" value="PhoD_N"/>
    <property type="match status" value="1"/>
</dbReference>
<dbReference type="Gene3D" id="2.60.40.380">
    <property type="entry name" value="Purple acid phosphatase-like, N-terminal"/>
    <property type="match status" value="1"/>
</dbReference>
<dbReference type="PANTHER" id="PTHR43606:SF2">
    <property type="entry name" value="ALKALINE PHOSPHATASE FAMILY PROTEIN (AFU_ORTHOLOGUE AFUA_5G03860)"/>
    <property type="match status" value="1"/>
</dbReference>
<reference evidence="3" key="1">
    <citation type="submission" date="2022-02" db="EMBL/GenBank/DDBJ databases">
        <title>Corynebacterium sp. from urogenital microbiome.</title>
        <authorList>
            <person name="Cappelli E.A."/>
            <person name="Ribeiro T.G."/>
            <person name="Peixe L."/>
        </authorList>
    </citation>
    <scope>NUCLEOTIDE SEQUENCE</scope>
    <source>
        <strain evidence="3">C8Ua_181</strain>
    </source>
</reference>
<dbReference type="InterPro" id="IPR029052">
    <property type="entry name" value="Metallo-depent_PP-like"/>
</dbReference>
<dbReference type="Pfam" id="PF09423">
    <property type="entry name" value="PhoD"/>
    <property type="match status" value="1"/>
</dbReference>
<dbReference type="InterPro" id="IPR006311">
    <property type="entry name" value="TAT_signal"/>
</dbReference>
<evidence type="ECO:0000313" key="5">
    <source>
        <dbReference type="Proteomes" id="UP001146430"/>
    </source>
</evidence>
<dbReference type="Gene3D" id="3.60.21.70">
    <property type="entry name" value="PhoD-like phosphatase"/>
    <property type="match status" value="1"/>
</dbReference>
<reference evidence="4 6" key="2">
    <citation type="submission" date="2023-08" db="EMBL/GenBank/DDBJ databases">
        <title>Genomic characterization of the C. tuberculostearicum species complex, a ubiquitous member of the human skin microbiome.</title>
        <authorList>
            <person name="Ahmed N."/>
            <person name="Deming C."/>
            <person name="Conlan S."/>
            <person name="Segre J."/>
        </authorList>
    </citation>
    <scope>NUCLEOTIDE SEQUENCE [LARGE SCALE GENOMIC DNA]</scope>
    <source>
        <strain evidence="4 6">CTNIH19</strain>
    </source>
</reference>
<accession>A0A9X3RVK4</accession>
<organism evidence="3 5">
    <name type="scientific">Corynebacterium curieae</name>
    <dbReference type="NCBI Taxonomy" id="2913500"/>
    <lineage>
        <taxon>Bacteria</taxon>
        <taxon>Bacillati</taxon>
        <taxon>Actinomycetota</taxon>
        <taxon>Actinomycetes</taxon>
        <taxon>Mycobacteriales</taxon>
        <taxon>Corynebacteriaceae</taxon>
        <taxon>Corynebacterium</taxon>
    </lineage>
</organism>
<comment type="caution">
    <text evidence="3">The sequence shown here is derived from an EMBL/GenBank/DDBJ whole genome shotgun (WGS) entry which is preliminary data.</text>
</comment>
<dbReference type="InterPro" id="IPR032093">
    <property type="entry name" value="PhoD_N"/>
</dbReference>
<evidence type="ECO:0000313" key="3">
    <source>
        <dbReference type="EMBL" id="MCZ9307113.1"/>
    </source>
</evidence>